<dbReference type="Proteomes" id="UP000007129">
    <property type="component" value="Unassembled WGS sequence"/>
</dbReference>
<dbReference type="VEuPathDB" id="FungiDB:MPH_02750"/>
<name>K2S4H2_MACPH</name>
<dbReference type="AlphaFoldDB" id="K2S4H2"/>
<evidence type="ECO:0000313" key="2">
    <source>
        <dbReference type="Proteomes" id="UP000007129"/>
    </source>
</evidence>
<protein>
    <submittedName>
        <fullName evidence="1">Uncharacterized protein</fullName>
    </submittedName>
</protein>
<accession>K2S4H2</accession>
<sequence>MKYARIRASFCGRERREIDRRRVRENCRRAPVQRVEQCEFCITDLLNLLILRQIYYRSLSHYSEMLATSTFHLKDELELITRNQQLIFTRAETHREANPLPPLFPQVTFLSLSGLASRFLIVSLLDLRPSSTENPPLR</sequence>
<dbReference type="OrthoDB" id="4252443at2759"/>
<dbReference type="InParanoid" id="K2S4H2"/>
<evidence type="ECO:0000313" key="1">
    <source>
        <dbReference type="EMBL" id="EKG19922.1"/>
    </source>
</evidence>
<dbReference type="EMBL" id="AHHD01000101">
    <property type="protein sequence ID" value="EKG19922.1"/>
    <property type="molecule type" value="Genomic_DNA"/>
</dbReference>
<comment type="caution">
    <text evidence="1">The sequence shown here is derived from an EMBL/GenBank/DDBJ whole genome shotgun (WGS) entry which is preliminary data.</text>
</comment>
<reference evidence="1 2" key="1">
    <citation type="journal article" date="2012" name="BMC Genomics">
        <title>Tools to kill: Genome of one of the most destructive plant pathogenic fungi Macrophomina phaseolina.</title>
        <authorList>
            <person name="Islam M.S."/>
            <person name="Haque M.S."/>
            <person name="Islam M.M."/>
            <person name="Emdad E.M."/>
            <person name="Halim A."/>
            <person name="Hossen Q.M.M."/>
            <person name="Hossain M.Z."/>
            <person name="Ahmed B."/>
            <person name="Rahim S."/>
            <person name="Rahman M.S."/>
            <person name="Alam M.M."/>
            <person name="Hou S."/>
            <person name="Wan X."/>
            <person name="Saito J.A."/>
            <person name="Alam M."/>
        </authorList>
    </citation>
    <scope>NUCLEOTIDE SEQUENCE [LARGE SCALE GENOMIC DNA]</scope>
    <source>
        <strain evidence="1 2">MS6</strain>
    </source>
</reference>
<dbReference type="HOGENOM" id="CLU_1855630_0_0_1"/>
<gene>
    <name evidence="1" type="ORF">MPH_02750</name>
</gene>
<organism evidence="1 2">
    <name type="scientific">Macrophomina phaseolina (strain MS6)</name>
    <name type="common">Charcoal rot fungus</name>
    <dbReference type="NCBI Taxonomy" id="1126212"/>
    <lineage>
        <taxon>Eukaryota</taxon>
        <taxon>Fungi</taxon>
        <taxon>Dikarya</taxon>
        <taxon>Ascomycota</taxon>
        <taxon>Pezizomycotina</taxon>
        <taxon>Dothideomycetes</taxon>
        <taxon>Dothideomycetes incertae sedis</taxon>
        <taxon>Botryosphaeriales</taxon>
        <taxon>Botryosphaeriaceae</taxon>
        <taxon>Macrophomina</taxon>
    </lineage>
</organism>
<proteinExistence type="predicted"/>